<name>T2IWS8_CROWT</name>
<evidence type="ECO:0000313" key="2">
    <source>
        <dbReference type="Proteomes" id="UP000017981"/>
    </source>
</evidence>
<organism evidence="1 2">
    <name type="scientific">Crocosphaera watsonii WH 0005</name>
    <dbReference type="NCBI Taxonomy" id="423472"/>
    <lineage>
        <taxon>Bacteria</taxon>
        <taxon>Bacillati</taxon>
        <taxon>Cyanobacteriota</taxon>
        <taxon>Cyanophyceae</taxon>
        <taxon>Oscillatoriophycideae</taxon>
        <taxon>Chroococcales</taxon>
        <taxon>Aphanothecaceae</taxon>
        <taxon>Crocosphaera</taxon>
    </lineage>
</organism>
<dbReference type="EMBL" id="CAQL01000968">
    <property type="protein sequence ID" value="CCQ58131.1"/>
    <property type="molecule type" value="Genomic_DNA"/>
</dbReference>
<proteinExistence type="predicted"/>
<reference evidence="1 2" key="2">
    <citation type="submission" date="2013-09" db="EMBL/GenBank/DDBJ databases">
        <title>Whole genome comparison of six Crocosphaera watsonii strains with differing phenotypes.</title>
        <authorList>
            <person name="Bench S.R."/>
            <person name="Heller P."/>
            <person name="Frank I."/>
            <person name="Arciniega M."/>
            <person name="Shilova I.N."/>
            <person name="Zehr J.P."/>
        </authorList>
    </citation>
    <scope>NUCLEOTIDE SEQUENCE [LARGE SCALE GENOMIC DNA]</scope>
    <source>
        <strain evidence="1 2">WH 0005</strain>
    </source>
</reference>
<dbReference type="AlphaFoldDB" id="T2IWS8"/>
<dbReference type="Proteomes" id="UP000017981">
    <property type="component" value="Unassembled WGS sequence"/>
</dbReference>
<gene>
    <name evidence="1" type="ORF">CWATWH0005_1378</name>
</gene>
<reference evidence="1 2" key="1">
    <citation type="submission" date="2013-01" db="EMBL/GenBank/DDBJ databases">
        <authorList>
            <person name="Bench S."/>
        </authorList>
    </citation>
    <scope>NUCLEOTIDE SEQUENCE [LARGE SCALE GENOMIC DNA]</scope>
    <source>
        <strain evidence="1 2">WH 0005</strain>
    </source>
</reference>
<sequence length="37" mass="4203">MSKITFNRPIICKNSNNNVGIEQISTTHRHLPVDNPL</sequence>
<accession>T2IWS8</accession>
<evidence type="ECO:0000313" key="1">
    <source>
        <dbReference type="EMBL" id="CCQ58131.1"/>
    </source>
</evidence>
<protein>
    <submittedName>
        <fullName evidence="1">Uncharacterized protein</fullName>
    </submittedName>
</protein>
<comment type="caution">
    <text evidence="1">The sequence shown here is derived from an EMBL/GenBank/DDBJ whole genome shotgun (WGS) entry which is preliminary data.</text>
</comment>